<reference evidence="1" key="2">
    <citation type="submission" date="2025-09" db="UniProtKB">
        <authorList>
            <consortium name="EnsemblPlants"/>
        </authorList>
    </citation>
    <scope>IDENTIFICATION</scope>
</reference>
<accession>A0ACD5TSE7</accession>
<keyword evidence="2" id="KW-1185">Reference proteome</keyword>
<sequence length="99" mass="10961">MACHLKNNERGQVGTKKTLICLWLVLLLLLSSEEMGSDAVKCNGPKSATWDNSPCWTKPGICNGPCRSEGWDCGQCQQLFTCRCCWECEGKNSTLPHLP</sequence>
<protein>
    <submittedName>
        <fullName evidence="1">Uncharacterized protein</fullName>
    </submittedName>
</protein>
<evidence type="ECO:0000313" key="1">
    <source>
        <dbReference type="EnsemblPlants" id="AVESA.00010b.r2.1CG0119950.1.CDS"/>
    </source>
</evidence>
<name>A0ACD5TSE7_AVESA</name>
<dbReference type="EnsemblPlants" id="AVESA.00010b.r2.1CG0119950.1">
    <property type="protein sequence ID" value="AVESA.00010b.r2.1CG0119950.1.CDS"/>
    <property type="gene ID" value="AVESA.00010b.r2.1CG0119950"/>
</dbReference>
<dbReference type="Proteomes" id="UP001732700">
    <property type="component" value="Chromosome 1C"/>
</dbReference>
<proteinExistence type="predicted"/>
<reference evidence="1" key="1">
    <citation type="submission" date="2021-05" db="EMBL/GenBank/DDBJ databases">
        <authorList>
            <person name="Scholz U."/>
            <person name="Mascher M."/>
            <person name="Fiebig A."/>
        </authorList>
    </citation>
    <scope>NUCLEOTIDE SEQUENCE [LARGE SCALE GENOMIC DNA]</scope>
</reference>
<evidence type="ECO:0000313" key="2">
    <source>
        <dbReference type="Proteomes" id="UP001732700"/>
    </source>
</evidence>
<organism evidence="1 2">
    <name type="scientific">Avena sativa</name>
    <name type="common">Oat</name>
    <dbReference type="NCBI Taxonomy" id="4498"/>
    <lineage>
        <taxon>Eukaryota</taxon>
        <taxon>Viridiplantae</taxon>
        <taxon>Streptophyta</taxon>
        <taxon>Embryophyta</taxon>
        <taxon>Tracheophyta</taxon>
        <taxon>Spermatophyta</taxon>
        <taxon>Magnoliopsida</taxon>
        <taxon>Liliopsida</taxon>
        <taxon>Poales</taxon>
        <taxon>Poaceae</taxon>
        <taxon>BOP clade</taxon>
        <taxon>Pooideae</taxon>
        <taxon>Poodae</taxon>
        <taxon>Poeae</taxon>
        <taxon>Poeae Chloroplast Group 1 (Aveneae type)</taxon>
        <taxon>Aveninae</taxon>
        <taxon>Avena</taxon>
    </lineage>
</organism>